<organism evidence="2 3">
    <name type="scientific">Daphnia pulex</name>
    <name type="common">Water flea</name>
    <dbReference type="NCBI Taxonomy" id="6669"/>
    <lineage>
        <taxon>Eukaryota</taxon>
        <taxon>Metazoa</taxon>
        <taxon>Ecdysozoa</taxon>
        <taxon>Arthropoda</taxon>
        <taxon>Crustacea</taxon>
        <taxon>Branchiopoda</taxon>
        <taxon>Diplostraca</taxon>
        <taxon>Cladocera</taxon>
        <taxon>Anomopoda</taxon>
        <taxon>Daphniidae</taxon>
        <taxon>Daphnia</taxon>
    </lineage>
</organism>
<reference evidence="2 3" key="1">
    <citation type="journal article" date="2011" name="Science">
        <title>The ecoresponsive genome of Daphnia pulex.</title>
        <authorList>
            <person name="Colbourne J.K."/>
            <person name="Pfrender M.E."/>
            <person name="Gilbert D."/>
            <person name="Thomas W.K."/>
            <person name="Tucker A."/>
            <person name="Oakley T.H."/>
            <person name="Tokishita S."/>
            <person name="Aerts A."/>
            <person name="Arnold G.J."/>
            <person name="Basu M.K."/>
            <person name="Bauer D.J."/>
            <person name="Caceres C.E."/>
            <person name="Carmel L."/>
            <person name="Casola C."/>
            <person name="Choi J.H."/>
            <person name="Detter J.C."/>
            <person name="Dong Q."/>
            <person name="Dusheyko S."/>
            <person name="Eads B.D."/>
            <person name="Frohlich T."/>
            <person name="Geiler-Samerotte K.A."/>
            <person name="Gerlach D."/>
            <person name="Hatcher P."/>
            <person name="Jogdeo S."/>
            <person name="Krijgsveld J."/>
            <person name="Kriventseva E.V."/>
            <person name="Kultz D."/>
            <person name="Laforsch C."/>
            <person name="Lindquist E."/>
            <person name="Lopez J."/>
            <person name="Manak J.R."/>
            <person name="Muller J."/>
            <person name="Pangilinan J."/>
            <person name="Patwardhan R.P."/>
            <person name="Pitluck S."/>
            <person name="Pritham E.J."/>
            <person name="Rechtsteiner A."/>
            <person name="Rho M."/>
            <person name="Rogozin I.B."/>
            <person name="Sakarya O."/>
            <person name="Salamov A."/>
            <person name="Schaack S."/>
            <person name="Shapiro H."/>
            <person name="Shiga Y."/>
            <person name="Skalitzky C."/>
            <person name="Smith Z."/>
            <person name="Souvorov A."/>
            <person name="Sung W."/>
            <person name="Tang Z."/>
            <person name="Tsuchiya D."/>
            <person name="Tu H."/>
            <person name="Vos H."/>
            <person name="Wang M."/>
            <person name="Wolf Y.I."/>
            <person name="Yamagata H."/>
            <person name="Yamada T."/>
            <person name="Ye Y."/>
            <person name="Shaw J.R."/>
            <person name="Andrews J."/>
            <person name="Crease T.J."/>
            <person name="Tang H."/>
            <person name="Lucas S.M."/>
            <person name="Robertson H.M."/>
            <person name="Bork P."/>
            <person name="Koonin E.V."/>
            <person name="Zdobnov E.M."/>
            <person name="Grigoriev I.V."/>
            <person name="Lynch M."/>
            <person name="Boore J.L."/>
        </authorList>
    </citation>
    <scope>NUCLEOTIDE SEQUENCE [LARGE SCALE GENOMIC DNA]</scope>
</reference>
<gene>
    <name evidence="2" type="ORF">DAPPUDRAFT_238184</name>
</gene>
<evidence type="ECO:0000256" key="1">
    <source>
        <dbReference type="SAM" id="MobiDB-lite"/>
    </source>
</evidence>
<accession>E9G6V2</accession>
<name>E9G6V2_DAPPU</name>
<dbReference type="EMBL" id="GL732533">
    <property type="protein sequence ID" value="EFX85128.1"/>
    <property type="molecule type" value="Genomic_DNA"/>
</dbReference>
<dbReference type="Proteomes" id="UP000000305">
    <property type="component" value="Unassembled WGS sequence"/>
</dbReference>
<evidence type="ECO:0000313" key="2">
    <source>
        <dbReference type="EMBL" id="EFX85128.1"/>
    </source>
</evidence>
<dbReference type="AlphaFoldDB" id="E9G6V2"/>
<feature type="region of interest" description="Disordered" evidence="1">
    <location>
        <begin position="341"/>
        <end position="360"/>
    </location>
</feature>
<feature type="compositionally biased region" description="Basic and acidic residues" evidence="1">
    <location>
        <begin position="344"/>
        <end position="354"/>
    </location>
</feature>
<evidence type="ECO:0000313" key="3">
    <source>
        <dbReference type="Proteomes" id="UP000000305"/>
    </source>
</evidence>
<protein>
    <submittedName>
        <fullName evidence="2">Uncharacterized protein</fullName>
    </submittedName>
</protein>
<feature type="compositionally biased region" description="Low complexity" evidence="1">
    <location>
        <begin position="88"/>
        <end position="99"/>
    </location>
</feature>
<keyword evidence="3" id="KW-1185">Reference proteome</keyword>
<sequence length="360" mass="39291">MFHKQHPVSLEKLPMPIELRISSSPVLKSSEALIPTSRLVYKETAAAAVAALAALIGTSSPRGDDGRPTPQRPVPGMSHFRPDKSSHRSGSSTSSSSSSVYTAGIPQAQIILKQQTMSKKKKKKEKSYISRVQFLYSLRMCNDKPPRYYVSGPEDEGKTNNDGRVGSALLFFSSSDVAQQPLTIVATSQIDSPLPIGNSDTLRSGRTETTQLSCNRDVACPVTVSPTLRKRVSIEWSGVERLPPIGRTVGHTCGHTRGQTDSQPAHHGCLDGAKLRAAAPTAPSWINRSEFAARTLNLLAVHSYSIKKMVKEEEEERRTQHPGLIFMLGRDTITLDSVHSTPRHLVENQGKETDDAAPLH</sequence>
<proteinExistence type="predicted"/>
<dbReference type="HOGENOM" id="CLU_770000_0_0_1"/>
<dbReference type="KEGG" id="dpx:DAPPUDRAFT_238184"/>
<dbReference type="InParanoid" id="E9G6V2"/>
<feature type="region of interest" description="Disordered" evidence="1">
    <location>
        <begin position="58"/>
        <end position="101"/>
    </location>
</feature>